<accession>A0A0K2U270</accession>
<reference evidence="1" key="1">
    <citation type="submission" date="2014-05" db="EMBL/GenBank/DDBJ databases">
        <authorList>
            <person name="Chronopoulou M."/>
        </authorList>
    </citation>
    <scope>NUCLEOTIDE SEQUENCE</scope>
    <source>
        <tissue evidence="1">Whole organism</tissue>
    </source>
</reference>
<dbReference type="AlphaFoldDB" id="A0A0K2U270"/>
<evidence type="ECO:0000313" key="1">
    <source>
        <dbReference type="EMBL" id="CDW32200.1"/>
    </source>
</evidence>
<sequence length="60" mass="6863">NDRIIHYIVIVGGFHDFTKGNWKTSTLIIGVHDKGTSIHCIYHGDCDISLTRFFIKNKIC</sequence>
<dbReference type="EMBL" id="HACA01014839">
    <property type="protein sequence ID" value="CDW32200.1"/>
    <property type="molecule type" value="Transcribed_RNA"/>
</dbReference>
<organism evidence="1">
    <name type="scientific">Lepeophtheirus salmonis</name>
    <name type="common">Salmon louse</name>
    <name type="synonym">Caligus salmonis</name>
    <dbReference type="NCBI Taxonomy" id="72036"/>
    <lineage>
        <taxon>Eukaryota</taxon>
        <taxon>Metazoa</taxon>
        <taxon>Ecdysozoa</taxon>
        <taxon>Arthropoda</taxon>
        <taxon>Crustacea</taxon>
        <taxon>Multicrustacea</taxon>
        <taxon>Hexanauplia</taxon>
        <taxon>Copepoda</taxon>
        <taxon>Siphonostomatoida</taxon>
        <taxon>Caligidae</taxon>
        <taxon>Lepeophtheirus</taxon>
    </lineage>
</organism>
<proteinExistence type="predicted"/>
<name>A0A0K2U270_LEPSM</name>
<feature type="non-terminal residue" evidence="1">
    <location>
        <position position="1"/>
    </location>
</feature>
<protein>
    <submittedName>
        <fullName evidence="1">Uncharacterized protein</fullName>
    </submittedName>
</protein>